<name>A0AA35WKA6_GEOBA</name>
<dbReference type="EMBL" id="CASHTH010002008">
    <property type="protein sequence ID" value="CAI8023499.1"/>
    <property type="molecule type" value="Genomic_DNA"/>
</dbReference>
<reference evidence="5" key="1">
    <citation type="submission" date="2023-03" db="EMBL/GenBank/DDBJ databases">
        <authorList>
            <person name="Steffen K."/>
            <person name="Cardenas P."/>
        </authorList>
    </citation>
    <scope>NUCLEOTIDE SEQUENCE</scope>
</reference>
<sequence length="254" mass="27800">MRTVQKQYAPLIEGTVELIIKCYAAVHYAMLLDSAAQLVQLFGKEASCSRLMAALLQQLHTLSLPFFQSALVEYPDTLQSYLRLMSTALNTCPALLLGINGVPQDLFDIGLAGLERPEQQTVRFASSFFVSYVSLADTADAVSTVVSDKGGSLVQYLLQAIAGAAPRSHLPFFSEVLGALCAHCASHLSHWLEDLLSQDGFPTHHVSLTEKNDFKATVMRQRGGQGSSRLLKDKVKEFSLMCRGFHGTLYALQT</sequence>
<dbReference type="GO" id="GO:0005634">
    <property type="term" value="C:nucleus"/>
    <property type="evidence" value="ECO:0007669"/>
    <property type="project" value="UniProtKB-SubCell"/>
</dbReference>
<gene>
    <name evidence="5" type="ORF">GBAR_LOCUS13721</name>
</gene>
<dbReference type="Proteomes" id="UP001174909">
    <property type="component" value="Unassembled WGS sequence"/>
</dbReference>
<accession>A0AA35WKA6</accession>
<keyword evidence="6" id="KW-1185">Reference proteome</keyword>
<protein>
    <submittedName>
        <fullName evidence="5">Importin-13</fullName>
    </submittedName>
</protein>
<evidence type="ECO:0000256" key="3">
    <source>
        <dbReference type="ARBA" id="ARBA00022448"/>
    </source>
</evidence>
<comment type="similarity">
    <text evidence="2">Belongs to the importin beta family.</text>
</comment>
<evidence type="ECO:0000256" key="4">
    <source>
        <dbReference type="ARBA" id="ARBA00023242"/>
    </source>
</evidence>
<dbReference type="InterPro" id="IPR051345">
    <property type="entry name" value="Importin_beta-like_NTR"/>
</dbReference>
<comment type="subcellular location">
    <subcellularLocation>
        <location evidence="1">Nucleus</location>
    </subcellularLocation>
</comment>
<dbReference type="Gene3D" id="1.25.10.10">
    <property type="entry name" value="Leucine-rich Repeat Variant"/>
    <property type="match status" value="1"/>
</dbReference>
<evidence type="ECO:0000313" key="6">
    <source>
        <dbReference type="Proteomes" id="UP001174909"/>
    </source>
</evidence>
<evidence type="ECO:0000256" key="2">
    <source>
        <dbReference type="ARBA" id="ARBA00007991"/>
    </source>
</evidence>
<keyword evidence="3" id="KW-0813">Transport</keyword>
<dbReference type="AlphaFoldDB" id="A0AA35WKA6"/>
<evidence type="ECO:0000256" key="1">
    <source>
        <dbReference type="ARBA" id="ARBA00004123"/>
    </source>
</evidence>
<dbReference type="PANTHER" id="PTHR12363:SF33">
    <property type="entry name" value="IMPORTIN-13"/>
    <property type="match status" value="1"/>
</dbReference>
<dbReference type="GO" id="GO:0005737">
    <property type="term" value="C:cytoplasm"/>
    <property type="evidence" value="ECO:0007669"/>
    <property type="project" value="TreeGrafter"/>
</dbReference>
<organism evidence="5 6">
    <name type="scientific">Geodia barretti</name>
    <name type="common">Barrett's horny sponge</name>
    <dbReference type="NCBI Taxonomy" id="519541"/>
    <lineage>
        <taxon>Eukaryota</taxon>
        <taxon>Metazoa</taxon>
        <taxon>Porifera</taxon>
        <taxon>Demospongiae</taxon>
        <taxon>Heteroscleromorpha</taxon>
        <taxon>Tetractinellida</taxon>
        <taxon>Astrophorina</taxon>
        <taxon>Geodiidae</taxon>
        <taxon>Geodia</taxon>
    </lineage>
</organism>
<keyword evidence="4" id="KW-0539">Nucleus</keyword>
<dbReference type="Pfam" id="PF18806">
    <property type="entry name" value="Importin_rep_3"/>
    <property type="match status" value="1"/>
</dbReference>
<comment type="caution">
    <text evidence="5">The sequence shown here is derived from an EMBL/GenBank/DDBJ whole genome shotgun (WGS) entry which is preliminary data.</text>
</comment>
<dbReference type="GO" id="GO:0006606">
    <property type="term" value="P:protein import into nucleus"/>
    <property type="evidence" value="ECO:0007669"/>
    <property type="project" value="TreeGrafter"/>
</dbReference>
<dbReference type="PANTHER" id="PTHR12363">
    <property type="entry name" value="TRANSPORTIN 3 AND IMPORTIN 13"/>
    <property type="match status" value="1"/>
</dbReference>
<dbReference type="InterPro" id="IPR040520">
    <property type="entry name" value="Importin_rep_3"/>
</dbReference>
<proteinExistence type="inferred from homology"/>
<dbReference type="InterPro" id="IPR011989">
    <property type="entry name" value="ARM-like"/>
</dbReference>
<evidence type="ECO:0000313" key="5">
    <source>
        <dbReference type="EMBL" id="CAI8023499.1"/>
    </source>
</evidence>